<comment type="caution">
    <text evidence="4">The sequence shown here is derived from an EMBL/GenBank/DDBJ whole genome shotgun (WGS) entry which is preliminary data.</text>
</comment>
<evidence type="ECO:0000256" key="3">
    <source>
        <dbReference type="SAM" id="MobiDB-lite"/>
    </source>
</evidence>
<evidence type="ECO:0000313" key="4">
    <source>
        <dbReference type="EMBL" id="KAL3797840.1"/>
    </source>
</evidence>
<proteinExistence type="inferred from homology"/>
<dbReference type="InterPro" id="IPR003719">
    <property type="entry name" value="Phenazine_PhzF-like"/>
</dbReference>
<organism evidence="4 5">
    <name type="scientific">Cyclotella cryptica</name>
    <dbReference type="NCBI Taxonomy" id="29204"/>
    <lineage>
        <taxon>Eukaryota</taxon>
        <taxon>Sar</taxon>
        <taxon>Stramenopiles</taxon>
        <taxon>Ochrophyta</taxon>
        <taxon>Bacillariophyta</taxon>
        <taxon>Coscinodiscophyceae</taxon>
        <taxon>Thalassiosirophycidae</taxon>
        <taxon>Stephanodiscales</taxon>
        <taxon>Stephanodiscaceae</taxon>
        <taxon>Cyclotella</taxon>
    </lineage>
</organism>
<dbReference type="InterPro" id="IPR016181">
    <property type="entry name" value="Acyl_CoA_acyltransferase"/>
</dbReference>
<dbReference type="PANTHER" id="PTHR13774">
    <property type="entry name" value="PHENAZINE BIOSYNTHESIS PROTEIN"/>
    <property type="match status" value="1"/>
</dbReference>
<accession>A0ABD3QBS8</accession>
<reference evidence="4 5" key="1">
    <citation type="journal article" date="2020" name="G3 (Bethesda)">
        <title>Improved Reference Genome for Cyclotella cryptica CCMP332, a Model for Cell Wall Morphogenesis, Salinity Adaptation, and Lipid Production in Diatoms (Bacillariophyta).</title>
        <authorList>
            <person name="Roberts W.R."/>
            <person name="Downey K.M."/>
            <person name="Ruck E.C."/>
            <person name="Traller J.C."/>
            <person name="Alverson A.J."/>
        </authorList>
    </citation>
    <scope>NUCLEOTIDE SEQUENCE [LARGE SCALE GENOMIC DNA]</scope>
    <source>
        <strain evidence="4 5">CCMP332</strain>
    </source>
</reference>
<evidence type="ECO:0000313" key="5">
    <source>
        <dbReference type="Proteomes" id="UP001516023"/>
    </source>
</evidence>
<gene>
    <name evidence="4" type="ORF">HJC23_006878</name>
</gene>
<protein>
    <recommendedName>
        <fullName evidence="6">N-acetyltransferase domain-containing protein</fullName>
    </recommendedName>
</protein>
<dbReference type="SUPFAM" id="SSF54506">
    <property type="entry name" value="Diaminopimelate epimerase-like"/>
    <property type="match status" value="2"/>
</dbReference>
<feature type="region of interest" description="Disordered" evidence="3">
    <location>
        <begin position="589"/>
        <end position="613"/>
    </location>
</feature>
<dbReference type="Gene3D" id="3.40.630.30">
    <property type="match status" value="1"/>
</dbReference>
<dbReference type="SUPFAM" id="SSF55729">
    <property type="entry name" value="Acyl-CoA N-acyltransferases (Nat)"/>
    <property type="match status" value="1"/>
</dbReference>
<feature type="non-terminal residue" evidence="4">
    <location>
        <position position="1"/>
    </location>
</feature>
<dbReference type="Gene3D" id="3.10.310.10">
    <property type="entry name" value="Diaminopimelate Epimerase, Chain A, domain 1"/>
    <property type="match status" value="2"/>
</dbReference>
<dbReference type="GO" id="GO:0016853">
    <property type="term" value="F:isomerase activity"/>
    <property type="evidence" value="ECO:0007669"/>
    <property type="project" value="UniProtKB-KW"/>
</dbReference>
<feature type="region of interest" description="Disordered" evidence="3">
    <location>
        <begin position="154"/>
        <end position="199"/>
    </location>
</feature>
<feature type="compositionally biased region" description="Low complexity" evidence="3">
    <location>
        <begin position="165"/>
        <end position="193"/>
    </location>
</feature>
<dbReference type="AlphaFoldDB" id="A0ABD3QBS8"/>
<evidence type="ECO:0000256" key="1">
    <source>
        <dbReference type="ARBA" id="ARBA00008270"/>
    </source>
</evidence>
<dbReference type="EMBL" id="JABMIG020000051">
    <property type="protein sequence ID" value="KAL3797840.1"/>
    <property type="molecule type" value="Genomic_DNA"/>
</dbReference>
<dbReference type="PANTHER" id="PTHR13774:SF17">
    <property type="entry name" value="PHENAZINE BIOSYNTHESIS-LIKE DOMAIN-CONTAINING PROTEIN"/>
    <property type="match status" value="1"/>
</dbReference>
<keyword evidence="5" id="KW-1185">Reference proteome</keyword>
<evidence type="ECO:0000256" key="2">
    <source>
        <dbReference type="ARBA" id="ARBA00023235"/>
    </source>
</evidence>
<dbReference type="Proteomes" id="UP001516023">
    <property type="component" value="Unassembled WGS sequence"/>
</dbReference>
<sequence length="866" mass="96615">TTPLDSPWTLLGPILQIKTNNTMATTTGTSNVPRLKFRTVQPVDIPRCYQLEQSSYPPEEQASKSTLQHRQHHAAPFFRCVLLKKQSEILGDEFLSAVKLSDRNNDENGEDGVSRQSSNDEACHHIHHSSYNHLIGYVCGTRCHDFAPAMELKPSIVPPDNGEKNNANENLEESSSSHSTTPNSNNNTSNNGNRLYPYPMKHEPSGPYLAIHSLVVQSEYRNQGVARCLLENYIKSIETFNAGADSAKPTISKCGSVIKDKVQKRPTKIEKLILVTKSHLLEFFVSMGFRWKATLLLGKTSVYELERDVKSCLPSTSPLSPLPASALKCALPFLHQQPNNSMEHDCYLVDAFANPRRCGSGNSAAIVVLDDDPSKLIAERHSKPIDDVNGGQWGIMNKQLNEFLSNVVVDEDEEEELAEMRAEVWMHFVAREFHQPATAFLWPIFDVEENEEIEWNEDGSNRSTSDASGEQHQQQQPLLPKSSTQKDDFEKDVDAASNGEDENIKKHELHHYIRFYTRTGIEVDMCAHATLAAASILFRRYAMEQHQSSNHLLARNKEPVLAFHSRKGIILRANRAPPSPFDELLDVFHSPAQPRTSPDSPRRTSFRNSSFTPLSSMSGSSHVVRLPNIIRIAMDYPWRTVDPVPPGKDGQVAVIAMLRRAFFGAWSVVAPEDEDSDHDTDELAFSLSVHHVLFIGVTKGGEDLLIELSIEGFELLCGRSVDYVALKQGWSGYTRGVIVCCEVTEAFADESASIASGDSQHDINTRPGNVSRNLTLSDIVNPHGQLDFRSRYFEPKVGVNEDPVSGWPHCALGPYFGKRRGKQRLIGIQESDRTGIVECLLKEDERKVCIIGSTITTVTGKLQMQA</sequence>
<comment type="similarity">
    <text evidence="1">Belongs to the PhzF family.</text>
</comment>
<name>A0ABD3QBS8_9STRA</name>
<keyword evidence="2" id="KW-0413">Isomerase</keyword>
<dbReference type="Pfam" id="PF02567">
    <property type="entry name" value="PhzC-PhzF"/>
    <property type="match status" value="1"/>
</dbReference>
<evidence type="ECO:0008006" key="6">
    <source>
        <dbReference type="Google" id="ProtNLM"/>
    </source>
</evidence>
<feature type="region of interest" description="Disordered" evidence="3">
    <location>
        <begin position="455"/>
        <end position="502"/>
    </location>
</feature>
<feature type="compositionally biased region" description="Basic and acidic residues" evidence="3">
    <location>
        <begin position="484"/>
        <end position="494"/>
    </location>
</feature>
<feature type="compositionally biased region" description="Polar residues" evidence="3">
    <location>
        <begin position="461"/>
        <end position="483"/>
    </location>
</feature>